<dbReference type="Proteomes" id="UP000307440">
    <property type="component" value="Unassembled WGS sequence"/>
</dbReference>
<dbReference type="AlphaFoldDB" id="A0A5C3L5Q5"/>
<evidence type="ECO:0000256" key="1">
    <source>
        <dbReference type="SAM" id="SignalP"/>
    </source>
</evidence>
<evidence type="ECO:0008006" key="4">
    <source>
        <dbReference type="Google" id="ProtNLM"/>
    </source>
</evidence>
<reference evidence="2 3" key="1">
    <citation type="journal article" date="2019" name="Nat. Ecol. Evol.">
        <title>Megaphylogeny resolves global patterns of mushroom evolution.</title>
        <authorList>
            <person name="Varga T."/>
            <person name="Krizsan K."/>
            <person name="Foldi C."/>
            <person name="Dima B."/>
            <person name="Sanchez-Garcia M."/>
            <person name="Sanchez-Ramirez S."/>
            <person name="Szollosi G.J."/>
            <person name="Szarkandi J.G."/>
            <person name="Papp V."/>
            <person name="Albert L."/>
            <person name="Andreopoulos W."/>
            <person name="Angelini C."/>
            <person name="Antonin V."/>
            <person name="Barry K.W."/>
            <person name="Bougher N.L."/>
            <person name="Buchanan P."/>
            <person name="Buyck B."/>
            <person name="Bense V."/>
            <person name="Catcheside P."/>
            <person name="Chovatia M."/>
            <person name="Cooper J."/>
            <person name="Damon W."/>
            <person name="Desjardin D."/>
            <person name="Finy P."/>
            <person name="Geml J."/>
            <person name="Haridas S."/>
            <person name="Hughes K."/>
            <person name="Justo A."/>
            <person name="Karasinski D."/>
            <person name="Kautmanova I."/>
            <person name="Kiss B."/>
            <person name="Kocsube S."/>
            <person name="Kotiranta H."/>
            <person name="LaButti K.M."/>
            <person name="Lechner B.E."/>
            <person name="Liimatainen K."/>
            <person name="Lipzen A."/>
            <person name="Lukacs Z."/>
            <person name="Mihaltcheva S."/>
            <person name="Morgado L.N."/>
            <person name="Niskanen T."/>
            <person name="Noordeloos M.E."/>
            <person name="Ohm R.A."/>
            <person name="Ortiz-Santana B."/>
            <person name="Ovrebo C."/>
            <person name="Racz N."/>
            <person name="Riley R."/>
            <person name="Savchenko A."/>
            <person name="Shiryaev A."/>
            <person name="Soop K."/>
            <person name="Spirin V."/>
            <person name="Szebenyi C."/>
            <person name="Tomsovsky M."/>
            <person name="Tulloss R.E."/>
            <person name="Uehling J."/>
            <person name="Grigoriev I.V."/>
            <person name="Vagvolgyi C."/>
            <person name="Papp T."/>
            <person name="Martin F.M."/>
            <person name="Miettinen O."/>
            <person name="Hibbett D.S."/>
            <person name="Nagy L.G."/>
        </authorList>
    </citation>
    <scope>NUCLEOTIDE SEQUENCE [LARGE SCALE GENOMIC DNA]</scope>
    <source>
        <strain evidence="2 3">CBS 121175</strain>
    </source>
</reference>
<evidence type="ECO:0000313" key="2">
    <source>
        <dbReference type="EMBL" id="TFK27883.1"/>
    </source>
</evidence>
<keyword evidence="3" id="KW-1185">Reference proteome</keyword>
<dbReference type="OrthoDB" id="2891025at2759"/>
<gene>
    <name evidence="2" type="ORF">FA15DRAFT_692176</name>
</gene>
<proteinExistence type="predicted"/>
<name>A0A5C3L5Q5_COPMA</name>
<keyword evidence="1" id="KW-0732">Signal</keyword>
<feature type="signal peptide" evidence="1">
    <location>
        <begin position="1"/>
        <end position="23"/>
    </location>
</feature>
<sequence>MKLQLSAAFALLAATLSSTLVAATPLSPAPVTPPSAGVAAMQDWFRDFIPRLAPNSTDNWQAVFADGTLVSNIHATLNTNTFNDVDSMRAYWAFLNARILERIERYVVEPTQITAHVTDAEGRNGWVVTTAKSWLITKQGDLHTGGIAGAFAEIKWDPILQKRTVTEFREVNTPPNWPNYPWA</sequence>
<accession>A0A5C3L5Q5</accession>
<dbReference type="EMBL" id="ML210160">
    <property type="protein sequence ID" value="TFK27883.1"/>
    <property type="molecule type" value="Genomic_DNA"/>
</dbReference>
<feature type="chain" id="PRO_5022711762" description="SnoaL-like domain-containing protein" evidence="1">
    <location>
        <begin position="24"/>
        <end position="183"/>
    </location>
</feature>
<organism evidence="2 3">
    <name type="scientific">Coprinopsis marcescibilis</name>
    <name type="common">Agaric fungus</name>
    <name type="synonym">Psathyrella marcescibilis</name>
    <dbReference type="NCBI Taxonomy" id="230819"/>
    <lineage>
        <taxon>Eukaryota</taxon>
        <taxon>Fungi</taxon>
        <taxon>Dikarya</taxon>
        <taxon>Basidiomycota</taxon>
        <taxon>Agaricomycotina</taxon>
        <taxon>Agaricomycetes</taxon>
        <taxon>Agaricomycetidae</taxon>
        <taxon>Agaricales</taxon>
        <taxon>Agaricineae</taxon>
        <taxon>Psathyrellaceae</taxon>
        <taxon>Coprinopsis</taxon>
    </lineage>
</organism>
<evidence type="ECO:0000313" key="3">
    <source>
        <dbReference type="Proteomes" id="UP000307440"/>
    </source>
</evidence>
<protein>
    <recommendedName>
        <fullName evidence="4">SnoaL-like domain-containing protein</fullName>
    </recommendedName>
</protein>